<dbReference type="AlphaFoldDB" id="A0A1M4TI39"/>
<keyword evidence="2 8" id="KW-0808">Transferase</keyword>
<dbReference type="NCBIfam" id="TIGR00556">
    <property type="entry name" value="pantethn_trn"/>
    <property type="match status" value="1"/>
</dbReference>
<dbReference type="Pfam" id="PF01648">
    <property type="entry name" value="ACPS"/>
    <property type="match status" value="1"/>
</dbReference>
<keyword evidence="4 8" id="KW-0276">Fatty acid metabolism</keyword>
<feature type="domain" description="4'-phosphopantetheinyl transferase" evidence="9">
    <location>
        <begin position="11"/>
        <end position="126"/>
    </location>
</feature>
<name>A0A1M4TI39_9FIRM</name>
<dbReference type="InterPro" id="IPR004568">
    <property type="entry name" value="Ppantetheine-prot_Trfase_dom"/>
</dbReference>
<dbReference type="EMBL" id="FQUW01000005">
    <property type="protein sequence ID" value="SHE44143.1"/>
    <property type="molecule type" value="Genomic_DNA"/>
</dbReference>
<dbReference type="RefSeq" id="WP_073162647.1">
    <property type="nucleotide sequence ID" value="NZ_FQUW01000005.1"/>
</dbReference>
<keyword evidence="5 8" id="KW-0460">Magnesium</keyword>
<evidence type="ECO:0000256" key="2">
    <source>
        <dbReference type="ARBA" id="ARBA00022679"/>
    </source>
</evidence>
<dbReference type="Proteomes" id="UP000184196">
    <property type="component" value="Unassembled WGS sequence"/>
</dbReference>
<dbReference type="HAMAP" id="MF_00101">
    <property type="entry name" value="AcpS"/>
    <property type="match status" value="1"/>
</dbReference>
<evidence type="ECO:0000256" key="7">
    <source>
        <dbReference type="ARBA" id="ARBA00023160"/>
    </source>
</evidence>
<evidence type="ECO:0000256" key="8">
    <source>
        <dbReference type="HAMAP-Rule" id="MF_00101"/>
    </source>
</evidence>
<evidence type="ECO:0000313" key="11">
    <source>
        <dbReference type="Proteomes" id="UP000184196"/>
    </source>
</evidence>
<keyword evidence="7 8" id="KW-0275">Fatty acid biosynthesis</keyword>
<gene>
    <name evidence="8" type="primary">acpS</name>
    <name evidence="10" type="ORF">SAMN02745218_00313</name>
</gene>
<keyword evidence="8" id="KW-0963">Cytoplasm</keyword>
<evidence type="ECO:0000256" key="6">
    <source>
        <dbReference type="ARBA" id="ARBA00023098"/>
    </source>
</evidence>
<dbReference type="EC" id="2.7.8.7" evidence="8"/>
<evidence type="ECO:0000313" key="10">
    <source>
        <dbReference type="EMBL" id="SHE44143.1"/>
    </source>
</evidence>
<reference evidence="11" key="1">
    <citation type="submission" date="2016-11" db="EMBL/GenBank/DDBJ databases">
        <authorList>
            <person name="Varghese N."/>
            <person name="Submissions S."/>
        </authorList>
    </citation>
    <scope>NUCLEOTIDE SEQUENCE [LARGE SCALE GENOMIC DNA]</scope>
    <source>
        <strain evidence="11">DSM 11792</strain>
    </source>
</reference>
<comment type="catalytic activity">
    <reaction evidence="8">
        <text>apo-[ACP] + CoA = holo-[ACP] + adenosine 3',5'-bisphosphate + H(+)</text>
        <dbReference type="Rhea" id="RHEA:12068"/>
        <dbReference type="Rhea" id="RHEA-COMP:9685"/>
        <dbReference type="Rhea" id="RHEA-COMP:9690"/>
        <dbReference type="ChEBI" id="CHEBI:15378"/>
        <dbReference type="ChEBI" id="CHEBI:29999"/>
        <dbReference type="ChEBI" id="CHEBI:57287"/>
        <dbReference type="ChEBI" id="CHEBI:58343"/>
        <dbReference type="ChEBI" id="CHEBI:64479"/>
        <dbReference type="EC" id="2.7.8.7"/>
    </reaction>
</comment>
<dbReference type="OrthoDB" id="517356at2"/>
<comment type="function">
    <text evidence="8">Transfers the 4'-phosphopantetheine moiety from coenzyme A to a Ser of acyl-carrier-protein.</text>
</comment>
<dbReference type="GO" id="GO:0000287">
    <property type="term" value="F:magnesium ion binding"/>
    <property type="evidence" value="ECO:0007669"/>
    <property type="project" value="UniProtKB-UniRule"/>
</dbReference>
<accession>A0A1M4TI39</accession>
<comment type="similarity">
    <text evidence="8">Belongs to the P-Pant transferase superfamily. AcpS family.</text>
</comment>
<sequence length="133" mass="14518">MEINTRHNICSIGSDMVSVERIRQAVGKFGERFLSRVYTGGERQYCMARRDPYPCYAARFAAKEAVLKALGTGLTGGCSWRNVEVVSSKRGVPGVKLHGRAALLAREQGIKTFLLTLSHDDAYAIALVVALGD</sequence>
<protein>
    <recommendedName>
        <fullName evidence="8">Holo-[acyl-carrier-protein] synthase</fullName>
        <shortName evidence="8">Holo-ACP synthase</shortName>
        <ecNumber evidence="8">2.7.8.7</ecNumber>
    </recommendedName>
    <alternativeName>
        <fullName evidence="8">4'-phosphopantetheinyl transferase AcpS</fullName>
    </alternativeName>
</protein>
<dbReference type="InterPro" id="IPR037143">
    <property type="entry name" value="4-PPantetheinyl_Trfase_dom_sf"/>
</dbReference>
<dbReference type="InterPro" id="IPR002582">
    <property type="entry name" value="ACPS"/>
</dbReference>
<comment type="cofactor">
    <cofactor evidence="8">
        <name>Mg(2+)</name>
        <dbReference type="ChEBI" id="CHEBI:18420"/>
    </cofactor>
</comment>
<keyword evidence="1 8" id="KW-0444">Lipid biosynthesis</keyword>
<evidence type="ECO:0000259" key="9">
    <source>
        <dbReference type="Pfam" id="PF01648"/>
    </source>
</evidence>
<evidence type="ECO:0000256" key="5">
    <source>
        <dbReference type="ARBA" id="ARBA00022842"/>
    </source>
</evidence>
<dbReference type="NCBIfam" id="TIGR00516">
    <property type="entry name" value="acpS"/>
    <property type="match status" value="1"/>
</dbReference>
<keyword evidence="6 8" id="KW-0443">Lipid metabolism</keyword>
<dbReference type="GO" id="GO:0008897">
    <property type="term" value="F:holo-[acyl-carrier-protein] synthase activity"/>
    <property type="evidence" value="ECO:0007669"/>
    <property type="project" value="UniProtKB-UniRule"/>
</dbReference>
<evidence type="ECO:0000256" key="1">
    <source>
        <dbReference type="ARBA" id="ARBA00022516"/>
    </source>
</evidence>
<keyword evidence="11" id="KW-1185">Reference proteome</keyword>
<organism evidence="10 11">
    <name type="scientific">Desulfofundulus australicus DSM 11792</name>
    <dbReference type="NCBI Taxonomy" id="1121425"/>
    <lineage>
        <taxon>Bacteria</taxon>
        <taxon>Bacillati</taxon>
        <taxon>Bacillota</taxon>
        <taxon>Clostridia</taxon>
        <taxon>Eubacteriales</taxon>
        <taxon>Peptococcaceae</taxon>
        <taxon>Desulfofundulus</taxon>
    </lineage>
</organism>
<dbReference type="GO" id="GO:0005737">
    <property type="term" value="C:cytoplasm"/>
    <property type="evidence" value="ECO:0007669"/>
    <property type="project" value="UniProtKB-SubCell"/>
</dbReference>
<proteinExistence type="inferred from homology"/>
<comment type="subcellular location">
    <subcellularLocation>
        <location evidence="8">Cytoplasm</location>
    </subcellularLocation>
</comment>
<dbReference type="GO" id="GO:0006633">
    <property type="term" value="P:fatty acid biosynthetic process"/>
    <property type="evidence" value="ECO:0007669"/>
    <property type="project" value="UniProtKB-UniRule"/>
</dbReference>
<evidence type="ECO:0000256" key="4">
    <source>
        <dbReference type="ARBA" id="ARBA00022832"/>
    </source>
</evidence>
<keyword evidence="3 8" id="KW-0479">Metal-binding</keyword>
<feature type="binding site" evidence="8">
    <location>
        <position position="15"/>
    </location>
    <ligand>
        <name>Mg(2+)</name>
        <dbReference type="ChEBI" id="CHEBI:18420"/>
    </ligand>
</feature>
<dbReference type="Gene3D" id="3.90.470.20">
    <property type="entry name" value="4'-phosphopantetheinyl transferase domain"/>
    <property type="match status" value="1"/>
</dbReference>
<evidence type="ECO:0000256" key="3">
    <source>
        <dbReference type="ARBA" id="ARBA00022723"/>
    </source>
</evidence>
<dbReference type="SUPFAM" id="SSF56214">
    <property type="entry name" value="4'-phosphopantetheinyl transferase"/>
    <property type="match status" value="1"/>
</dbReference>
<feature type="binding site" evidence="8">
    <location>
        <position position="64"/>
    </location>
    <ligand>
        <name>Mg(2+)</name>
        <dbReference type="ChEBI" id="CHEBI:18420"/>
    </ligand>
</feature>
<dbReference type="InterPro" id="IPR008278">
    <property type="entry name" value="4-PPantetheinyl_Trfase_dom"/>
</dbReference>